<dbReference type="GO" id="GO:0006493">
    <property type="term" value="P:protein O-linked glycosylation"/>
    <property type="evidence" value="ECO:0007669"/>
    <property type="project" value="InterPro"/>
</dbReference>
<dbReference type="InterPro" id="IPR019734">
    <property type="entry name" value="TPR_rpt"/>
</dbReference>
<dbReference type="PROSITE" id="PS50293">
    <property type="entry name" value="TPR_REGION"/>
    <property type="match status" value="2"/>
</dbReference>
<dbReference type="Gene3D" id="1.25.40.10">
    <property type="entry name" value="Tetratricopeptide repeat domain"/>
    <property type="match status" value="2"/>
</dbReference>
<keyword evidence="5" id="KW-1185">Reference proteome</keyword>
<dbReference type="PROSITE" id="PS50005">
    <property type="entry name" value="TPR"/>
    <property type="match status" value="3"/>
</dbReference>
<proteinExistence type="predicted"/>
<organism evidence="4 5">
    <name type="scientific">Mariprofundus erugo</name>
    <dbReference type="NCBI Taxonomy" id="2528639"/>
    <lineage>
        <taxon>Bacteria</taxon>
        <taxon>Pseudomonadati</taxon>
        <taxon>Pseudomonadota</taxon>
        <taxon>Candidatius Mariprofundia</taxon>
        <taxon>Mariprofundales</taxon>
        <taxon>Mariprofundaceae</taxon>
        <taxon>Mariprofundus</taxon>
    </lineage>
</organism>
<keyword evidence="1" id="KW-0802">TPR repeat</keyword>
<dbReference type="Pfam" id="PF13432">
    <property type="entry name" value="TPR_16"/>
    <property type="match status" value="2"/>
</dbReference>
<dbReference type="InterPro" id="IPR041698">
    <property type="entry name" value="Methyltransf_25"/>
</dbReference>
<dbReference type="PANTHER" id="PTHR44366:SF1">
    <property type="entry name" value="UDP-N-ACETYLGLUCOSAMINE--PEPTIDE N-ACETYLGLUCOSAMINYLTRANSFERASE 110 KDA SUBUNIT"/>
    <property type="match status" value="1"/>
</dbReference>
<dbReference type="Proteomes" id="UP000306585">
    <property type="component" value="Unassembled WGS sequence"/>
</dbReference>
<feature type="domain" description="Methyltransferase" evidence="3">
    <location>
        <begin position="473"/>
        <end position="568"/>
    </location>
</feature>
<dbReference type="Gene3D" id="3.40.50.150">
    <property type="entry name" value="Vaccinia Virus protein VP39"/>
    <property type="match status" value="1"/>
</dbReference>
<accession>A0A5R9GWL1</accession>
<reference evidence="4 5" key="1">
    <citation type="journal article" date="2019" name="Appl. Environ. Microbiol.">
        <title>Environmental Evidence and Genomic Insight of Iron-oxidizing Bacteria Preference Towards More Corrosion Resistant Stainless Steel at Higher Salinities.</title>
        <authorList>
            <person name="Garrison C.E."/>
            <person name="Price K.A."/>
            <person name="Field E.K."/>
        </authorList>
    </citation>
    <scope>NUCLEOTIDE SEQUENCE [LARGE SCALE GENOMIC DNA]</scope>
    <source>
        <strain evidence="4 5">P3</strain>
    </source>
</reference>
<evidence type="ECO:0000313" key="4">
    <source>
        <dbReference type="EMBL" id="TLS69255.1"/>
    </source>
</evidence>
<dbReference type="EMBL" id="VBRY01000001">
    <property type="protein sequence ID" value="TLS69255.1"/>
    <property type="molecule type" value="Genomic_DNA"/>
</dbReference>
<dbReference type="InterPro" id="IPR037919">
    <property type="entry name" value="OGT"/>
</dbReference>
<evidence type="ECO:0000256" key="1">
    <source>
        <dbReference type="PROSITE-ProRule" id="PRU00339"/>
    </source>
</evidence>
<evidence type="ECO:0000256" key="2">
    <source>
        <dbReference type="SAM" id="MobiDB-lite"/>
    </source>
</evidence>
<feature type="region of interest" description="Disordered" evidence="2">
    <location>
        <begin position="1"/>
        <end position="23"/>
    </location>
</feature>
<evidence type="ECO:0000259" key="3">
    <source>
        <dbReference type="Pfam" id="PF13649"/>
    </source>
</evidence>
<dbReference type="InterPro" id="IPR029063">
    <property type="entry name" value="SAM-dependent_MTases_sf"/>
</dbReference>
<name>A0A5R9GWL1_9PROT</name>
<dbReference type="Pfam" id="PF13649">
    <property type="entry name" value="Methyltransf_25"/>
    <property type="match status" value="1"/>
</dbReference>
<sequence length="713" mass="78950">MARKSRKQPSTTGKARTHPRASAQAHIQSIVTSMNHAQWETAAAQALAMTRLFPSHPYAWTMLGIVYAQTGRLPESLPALQQAVALNPEDAGMHNNLGNAQRQLGRLAEAEVSCRKAVELSPGYADAHNNLANVLQELGRLPEAKAAYRQAIALNPEFAMAYGNLGRLYRAQGELADAESCLRRALKLNPADHELKSLYAQCISTMRFERIHPEIYALTAQALAEAWTRPSELSGLACHLITLNPDIGMLIRAAHTADPAATMALPPDDALLQALLVSVPVYDDDVERWLTRVRRQLLQHMAGAEEGTAAGRLAFLSALAQQCFINEYLFACSADELQIVSRLQAELAEAIAGGAAMPTPAQLLVVACYIPLASMAGAEALLAQAWPDEVRTVCSMQIAEPLQEGALKASIPSITSIDHGVSLEVQHQYEENPYPRWVRTPLALPPVALDTYLQQLFPHMDIAPVEHIQQPDILVAGCGTGQHPIQSAQLIRGGHVLAIDLSLASLAYAKRKTIEAGIANIEYAQADILKLGSMERSFDLIESCGVLHHLENPFDGWRQLVALLRPNGLMRLAFYSETARRHVVRARELLSSEGFASTPEDIRRARHYLKEVDRSDTLGCAVRSTDFYSLSACRDLLFHVQEHRMTLDVIEHFINEQGLTFLGFELDPPVARAYQARFPEDRALISFENWKQFEQENPDTFFGMYEFWLQKRA</sequence>
<feature type="repeat" description="TPR" evidence="1">
    <location>
        <begin position="125"/>
        <end position="158"/>
    </location>
</feature>
<dbReference type="GO" id="GO:0097363">
    <property type="term" value="F:protein O-acetylglucosaminyltransferase activity"/>
    <property type="evidence" value="ECO:0007669"/>
    <property type="project" value="TreeGrafter"/>
</dbReference>
<protein>
    <submittedName>
        <fullName evidence="4">Tetratricopeptide repeat protein</fullName>
    </submittedName>
</protein>
<dbReference type="AlphaFoldDB" id="A0A5R9GWL1"/>
<dbReference type="InterPro" id="IPR011990">
    <property type="entry name" value="TPR-like_helical_dom_sf"/>
</dbReference>
<dbReference type="SUPFAM" id="SSF48452">
    <property type="entry name" value="TPR-like"/>
    <property type="match status" value="1"/>
</dbReference>
<feature type="repeat" description="TPR" evidence="1">
    <location>
        <begin position="57"/>
        <end position="90"/>
    </location>
</feature>
<dbReference type="SMART" id="SM00028">
    <property type="entry name" value="TPR"/>
    <property type="match status" value="4"/>
</dbReference>
<gene>
    <name evidence="4" type="ORF">FEF65_01875</name>
</gene>
<feature type="repeat" description="TPR" evidence="1">
    <location>
        <begin position="159"/>
        <end position="192"/>
    </location>
</feature>
<comment type="caution">
    <text evidence="4">The sequence shown here is derived from an EMBL/GenBank/DDBJ whole genome shotgun (WGS) entry which is preliminary data.</text>
</comment>
<dbReference type="CDD" id="cd02440">
    <property type="entry name" value="AdoMet_MTases"/>
    <property type="match status" value="1"/>
</dbReference>
<dbReference type="SUPFAM" id="SSF53335">
    <property type="entry name" value="S-adenosyl-L-methionine-dependent methyltransferases"/>
    <property type="match status" value="1"/>
</dbReference>
<dbReference type="PANTHER" id="PTHR44366">
    <property type="entry name" value="UDP-N-ACETYLGLUCOSAMINE--PEPTIDE N-ACETYLGLUCOSAMINYLTRANSFERASE 110 KDA SUBUNIT"/>
    <property type="match status" value="1"/>
</dbReference>
<evidence type="ECO:0000313" key="5">
    <source>
        <dbReference type="Proteomes" id="UP000306585"/>
    </source>
</evidence>
<dbReference type="RefSeq" id="WP_138238068.1">
    <property type="nucleotide sequence ID" value="NZ_VBRY01000001.1"/>
</dbReference>